<proteinExistence type="predicted"/>
<organism evidence="2 3">
    <name type="scientific">Hypsibius exemplaris</name>
    <name type="common">Freshwater tardigrade</name>
    <dbReference type="NCBI Taxonomy" id="2072580"/>
    <lineage>
        <taxon>Eukaryota</taxon>
        <taxon>Metazoa</taxon>
        <taxon>Ecdysozoa</taxon>
        <taxon>Tardigrada</taxon>
        <taxon>Eutardigrada</taxon>
        <taxon>Parachela</taxon>
        <taxon>Hypsibioidea</taxon>
        <taxon>Hypsibiidae</taxon>
        <taxon>Hypsibius</taxon>
    </lineage>
</organism>
<dbReference type="Proteomes" id="UP000192578">
    <property type="component" value="Unassembled WGS sequence"/>
</dbReference>
<dbReference type="InterPro" id="IPR007350">
    <property type="entry name" value="Transposase_Tc5_C"/>
</dbReference>
<sequence>MWRYGWKKAGYLDEAAEYEIPGSFLTPVQFCFTGSQAFAAEEYCEFKGERMLHFISCAWCKKPLCFEHFFSGYHYHSEAKTFVQ</sequence>
<protein>
    <recommendedName>
        <fullName evidence="1">Transposase Tc5 C-terminal domain-containing protein</fullName>
    </recommendedName>
</protein>
<gene>
    <name evidence="2" type="ORF">BV898_19503</name>
</gene>
<evidence type="ECO:0000313" key="2">
    <source>
        <dbReference type="EMBL" id="OWA55118.1"/>
    </source>
</evidence>
<accession>A0A9X6NLT7</accession>
<evidence type="ECO:0000259" key="1">
    <source>
        <dbReference type="Pfam" id="PF04236"/>
    </source>
</evidence>
<keyword evidence="3" id="KW-1185">Reference proteome</keyword>
<dbReference type="AlphaFoldDB" id="A0A9X6NLT7"/>
<reference evidence="3" key="1">
    <citation type="submission" date="2017-01" db="EMBL/GenBank/DDBJ databases">
        <title>Comparative genomics of anhydrobiosis in the tardigrade Hypsibius dujardini.</title>
        <authorList>
            <person name="Yoshida Y."/>
            <person name="Koutsovoulos G."/>
            <person name="Laetsch D."/>
            <person name="Stevens L."/>
            <person name="Kumar S."/>
            <person name="Horikawa D."/>
            <person name="Ishino K."/>
            <person name="Komine S."/>
            <person name="Tomita M."/>
            <person name="Blaxter M."/>
            <person name="Arakawa K."/>
        </authorList>
    </citation>
    <scope>NUCLEOTIDE SEQUENCE [LARGE SCALE GENOMIC DNA]</scope>
    <source>
        <strain evidence="3">Z151</strain>
    </source>
</reference>
<evidence type="ECO:0000313" key="3">
    <source>
        <dbReference type="Proteomes" id="UP000192578"/>
    </source>
</evidence>
<dbReference type="Pfam" id="PF04236">
    <property type="entry name" value="Transp_Tc5_C"/>
    <property type="match status" value="1"/>
</dbReference>
<dbReference type="EMBL" id="MTYJ01000548">
    <property type="protein sequence ID" value="OWA55118.1"/>
    <property type="molecule type" value="Genomic_DNA"/>
</dbReference>
<dbReference type="OrthoDB" id="10051656at2759"/>
<name>A0A9X6NLT7_HYPEX</name>
<comment type="caution">
    <text evidence="2">The sequence shown here is derived from an EMBL/GenBank/DDBJ whole genome shotgun (WGS) entry which is preliminary data.</text>
</comment>
<feature type="domain" description="Transposase Tc5 C-terminal" evidence="1">
    <location>
        <begin position="6"/>
        <end position="74"/>
    </location>
</feature>